<dbReference type="Proteomes" id="UP001321477">
    <property type="component" value="Chromosome"/>
</dbReference>
<dbReference type="InterPro" id="IPR012349">
    <property type="entry name" value="Split_barrel_FMN-bd"/>
</dbReference>
<dbReference type="Gene3D" id="2.30.110.10">
    <property type="entry name" value="Electron Transport, Fmn-binding Protein, Chain A"/>
    <property type="match status" value="1"/>
</dbReference>
<dbReference type="RefSeq" id="WP_234660417.1">
    <property type="nucleotide sequence ID" value="NZ_AP027734.1"/>
</dbReference>
<reference evidence="2" key="1">
    <citation type="journal article" date="2019" name="Int. J. Syst. Evol. Microbiol.">
        <title>The Global Catalogue of Microorganisms (GCM) 10K type strain sequencing project: providing services to taxonomists for standard genome sequencing and annotation.</title>
        <authorList>
            <consortium name="The Broad Institute Genomics Platform"/>
            <consortium name="The Broad Institute Genome Sequencing Center for Infectious Disease"/>
            <person name="Wu L."/>
            <person name="Ma J."/>
        </authorList>
    </citation>
    <scope>NUCLEOTIDE SEQUENCE [LARGE SCALE GENOMIC DNA]</scope>
    <source>
        <strain evidence="2">NBRC 109019</strain>
    </source>
</reference>
<proteinExistence type="predicted"/>
<gene>
    <name evidence="1" type="ORF">GCM10025870_17610</name>
</gene>
<name>A0ABM8H1M8_9MICO</name>
<protein>
    <recommendedName>
        <fullName evidence="3">Pyridoxamine 5'-phosphate oxidase family protein</fullName>
    </recommendedName>
</protein>
<evidence type="ECO:0008006" key="3">
    <source>
        <dbReference type="Google" id="ProtNLM"/>
    </source>
</evidence>
<sequence>MSEQDVERVPARELTAEECWTRLEEAPFGRIAAFAAGEVDIFPVNHVVDRGGVDGPSIVFRTTAGTKLLELTIHSHVAFEVDGYTDSDAFSVVVKGEAHEIERRSEVEYAETLGVRPWAPGEKDHWIRIRPVDVRGRAFQR</sequence>
<dbReference type="Pfam" id="PF12900">
    <property type="entry name" value="Pyridox_ox_2"/>
    <property type="match status" value="1"/>
</dbReference>
<accession>A0ABM8H1M8</accession>
<keyword evidence="2" id="KW-1185">Reference proteome</keyword>
<dbReference type="SUPFAM" id="SSF50475">
    <property type="entry name" value="FMN-binding split barrel"/>
    <property type="match status" value="1"/>
</dbReference>
<organism evidence="1 2">
    <name type="scientific">Agromyces marinus</name>
    <dbReference type="NCBI Taxonomy" id="1389020"/>
    <lineage>
        <taxon>Bacteria</taxon>
        <taxon>Bacillati</taxon>
        <taxon>Actinomycetota</taxon>
        <taxon>Actinomycetes</taxon>
        <taxon>Micrococcales</taxon>
        <taxon>Microbacteriaceae</taxon>
        <taxon>Agromyces</taxon>
    </lineage>
</organism>
<dbReference type="InterPro" id="IPR024747">
    <property type="entry name" value="Pyridox_Oxase-rel"/>
</dbReference>
<dbReference type="EMBL" id="AP027734">
    <property type="protein sequence ID" value="BDZ54688.1"/>
    <property type="molecule type" value="Genomic_DNA"/>
</dbReference>
<evidence type="ECO:0000313" key="2">
    <source>
        <dbReference type="Proteomes" id="UP001321477"/>
    </source>
</evidence>
<evidence type="ECO:0000313" key="1">
    <source>
        <dbReference type="EMBL" id="BDZ54688.1"/>
    </source>
</evidence>